<organism evidence="1">
    <name type="scientific">marine metagenome</name>
    <dbReference type="NCBI Taxonomy" id="408172"/>
    <lineage>
        <taxon>unclassified sequences</taxon>
        <taxon>metagenomes</taxon>
        <taxon>ecological metagenomes</taxon>
    </lineage>
</organism>
<dbReference type="EMBL" id="UINC01108154">
    <property type="protein sequence ID" value="SVC74042.1"/>
    <property type="molecule type" value="Genomic_DNA"/>
</dbReference>
<accession>A0A382PPW7</accession>
<evidence type="ECO:0000313" key="1">
    <source>
        <dbReference type="EMBL" id="SVC74042.1"/>
    </source>
</evidence>
<gene>
    <name evidence="1" type="ORF">METZ01_LOCUS326896</name>
</gene>
<sequence>MTKTDIIIHDEKDNVGVVVIEKITPKQDCSCWIMENDKTVNVQSLNEIPLGHKIAMVDLNEGDTILKYGHDIGKVVKSIKKGEHVHVHNVKTKKW</sequence>
<dbReference type="AlphaFoldDB" id="A0A382PPW7"/>
<dbReference type="InterPro" id="IPR044144">
    <property type="entry name" value="SAF_UxaA/GarD"/>
</dbReference>
<dbReference type="Gene3D" id="2.30.130.110">
    <property type="match status" value="1"/>
</dbReference>
<reference evidence="1" key="1">
    <citation type="submission" date="2018-05" db="EMBL/GenBank/DDBJ databases">
        <authorList>
            <person name="Lanie J.A."/>
            <person name="Ng W.-L."/>
            <person name="Kazmierczak K.M."/>
            <person name="Andrzejewski T.M."/>
            <person name="Davidsen T.M."/>
            <person name="Wayne K.J."/>
            <person name="Tettelin H."/>
            <person name="Glass J.I."/>
            <person name="Rusch D."/>
            <person name="Podicherti R."/>
            <person name="Tsui H.-C.T."/>
            <person name="Winkler M.E."/>
        </authorList>
    </citation>
    <scope>NUCLEOTIDE SEQUENCE</scope>
</reference>
<protein>
    <submittedName>
        <fullName evidence="1">Uncharacterized protein</fullName>
    </submittedName>
</protein>
<name>A0A382PPW7_9ZZZZ</name>
<proteinExistence type="predicted"/>
<dbReference type="CDD" id="cd11613">
    <property type="entry name" value="SAF_AH_GD"/>
    <property type="match status" value="1"/>
</dbReference>